<dbReference type="EMBL" id="BNJQ01000012">
    <property type="protein sequence ID" value="GHP06326.1"/>
    <property type="molecule type" value="Genomic_DNA"/>
</dbReference>
<dbReference type="Gene3D" id="1.20.58.810">
    <property type="entry name" value="Photosystem II Pbs27"/>
    <property type="match status" value="1"/>
</dbReference>
<dbReference type="InterPro" id="IPR025585">
    <property type="entry name" value="PSII_Psb27"/>
</dbReference>
<proteinExistence type="predicted"/>
<gene>
    <name evidence="2" type="ORF">PPROV_000507300</name>
</gene>
<evidence type="ECO:0000256" key="1">
    <source>
        <dbReference type="SAM" id="SignalP"/>
    </source>
</evidence>
<accession>A0A830HG80</accession>
<feature type="signal peptide" evidence="1">
    <location>
        <begin position="1"/>
        <end position="19"/>
    </location>
</feature>
<dbReference type="GO" id="GO:0010206">
    <property type="term" value="P:photosystem II repair"/>
    <property type="evidence" value="ECO:0007669"/>
    <property type="project" value="InterPro"/>
</dbReference>
<name>A0A830HG80_9CHLO</name>
<sequence length="239" mass="24203">MSLSLSLSLSVSLPRGVAAIPSLPSSLASLASSAIILAAVAVSPDAALAGGRDDIGGSSPKAGGSAAYCDTCLAGPDFNALADRKKWDGRTNTGCELGPAGKKCRESQISDVDNSAYGGVEGRGAGFAKQGEANAAMGESYKPDSVALINKIEAVLSLDPLDPKRVDDVPGVQKQSQVWVSQYAKGGAAAKKSAGKLYGAVDALNGHIASKGLAPLPKRTTEFVLGACQEARTLLSTDQ</sequence>
<feature type="chain" id="PRO_5032659798" evidence="1">
    <location>
        <begin position="20"/>
        <end position="239"/>
    </location>
</feature>
<evidence type="ECO:0000313" key="3">
    <source>
        <dbReference type="Proteomes" id="UP000660262"/>
    </source>
</evidence>
<keyword evidence="1" id="KW-0732">Signal</keyword>
<comment type="caution">
    <text evidence="2">The sequence shown here is derived from an EMBL/GenBank/DDBJ whole genome shotgun (WGS) entry which is preliminary data.</text>
</comment>
<dbReference type="Pfam" id="PF13326">
    <property type="entry name" value="PSII_Pbs27"/>
    <property type="match status" value="1"/>
</dbReference>
<organism evidence="2 3">
    <name type="scientific">Pycnococcus provasolii</name>
    <dbReference type="NCBI Taxonomy" id="41880"/>
    <lineage>
        <taxon>Eukaryota</taxon>
        <taxon>Viridiplantae</taxon>
        <taxon>Chlorophyta</taxon>
        <taxon>Pseudoscourfieldiophyceae</taxon>
        <taxon>Pseudoscourfieldiales</taxon>
        <taxon>Pycnococcaceae</taxon>
        <taxon>Pycnococcus</taxon>
    </lineage>
</organism>
<reference evidence="2" key="1">
    <citation type="submission" date="2020-10" db="EMBL/GenBank/DDBJ databases">
        <title>Unveiling of a novel bifunctional photoreceptor, Dualchrome1, isolated from a cosmopolitan green alga.</title>
        <authorList>
            <person name="Suzuki S."/>
            <person name="Kawachi M."/>
        </authorList>
    </citation>
    <scope>NUCLEOTIDE SEQUENCE</scope>
    <source>
        <strain evidence="2">NIES 2893</strain>
    </source>
</reference>
<dbReference type="OrthoDB" id="514330at2759"/>
<dbReference type="AlphaFoldDB" id="A0A830HG80"/>
<dbReference type="InterPro" id="IPR038450">
    <property type="entry name" value="PSII_Psb27_sf"/>
</dbReference>
<dbReference type="GO" id="GO:0010207">
    <property type="term" value="P:photosystem II assembly"/>
    <property type="evidence" value="ECO:0007669"/>
    <property type="project" value="InterPro"/>
</dbReference>
<protein>
    <submittedName>
        <fullName evidence="2">Uncharacterized protein</fullName>
    </submittedName>
</protein>
<evidence type="ECO:0000313" key="2">
    <source>
        <dbReference type="EMBL" id="GHP06326.1"/>
    </source>
</evidence>
<dbReference type="GO" id="GO:0009523">
    <property type="term" value="C:photosystem II"/>
    <property type="evidence" value="ECO:0007669"/>
    <property type="project" value="InterPro"/>
</dbReference>
<keyword evidence="3" id="KW-1185">Reference proteome</keyword>
<dbReference type="Proteomes" id="UP000660262">
    <property type="component" value="Unassembled WGS sequence"/>
</dbReference>